<dbReference type="Proteomes" id="UP001344447">
    <property type="component" value="Unassembled WGS sequence"/>
</dbReference>
<accession>A0AAN7TR91</accession>
<gene>
    <name evidence="1" type="ORF">RB653_009929</name>
</gene>
<keyword evidence="2" id="KW-1185">Reference proteome</keyword>
<evidence type="ECO:0000313" key="2">
    <source>
        <dbReference type="Proteomes" id="UP001344447"/>
    </source>
</evidence>
<name>A0AAN7TR91_9MYCE</name>
<evidence type="ECO:0000313" key="1">
    <source>
        <dbReference type="EMBL" id="KAK5574676.1"/>
    </source>
</evidence>
<dbReference type="AlphaFoldDB" id="A0AAN7TR91"/>
<dbReference type="EMBL" id="JAVFKY010000006">
    <property type="protein sequence ID" value="KAK5574676.1"/>
    <property type="molecule type" value="Genomic_DNA"/>
</dbReference>
<protein>
    <submittedName>
        <fullName evidence="1">Uncharacterized protein</fullName>
    </submittedName>
</protein>
<reference evidence="1 2" key="1">
    <citation type="submission" date="2023-11" db="EMBL/GenBank/DDBJ databases">
        <title>Dfirmibasis_genome.</title>
        <authorList>
            <person name="Edelbroek B."/>
            <person name="Kjellin J."/>
            <person name="Jerlstrom-Hultqvist J."/>
            <person name="Soderbom F."/>
        </authorList>
    </citation>
    <scope>NUCLEOTIDE SEQUENCE [LARGE SCALE GENOMIC DNA]</scope>
    <source>
        <strain evidence="1 2">TNS-C-14</strain>
    </source>
</reference>
<comment type="caution">
    <text evidence="1">The sequence shown here is derived from an EMBL/GenBank/DDBJ whole genome shotgun (WGS) entry which is preliminary data.</text>
</comment>
<proteinExistence type="predicted"/>
<organism evidence="1 2">
    <name type="scientific">Dictyostelium firmibasis</name>
    <dbReference type="NCBI Taxonomy" id="79012"/>
    <lineage>
        <taxon>Eukaryota</taxon>
        <taxon>Amoebozoa</taxon>
        <taxon>Evosea</taxon>
        <taxon>Eumycetozoa</taxon>
        <taxon>Dictyostelia</taxon>
        <taxon>Dictyosteliales</taxon>
        <taxon>Dictyosteliaceae</taxon>
        <taxon>Dictyostelium</taxon>
    </lineage>
</organism>
<sequence length="68" mass="8309">MKTNNFSQFFKIIICRKRIEPSYNTTQKRPLLKRTKNFIRSASSMAENTKKLVRQKRYYAFDMNNLLW</sequence>